<feature type="transmembrane region" description="Helical" evidence="2">
    <location>
        <begin position="14"/>
        <end position="31"/>
    </location>
</feature>
<dbReference type="CDD" id="cd01324">
    <property type="entry name" value="cbb3_Oxidase_CcoQ"/>
    <property type="match status" value="1"/>
</dbReference>
<proteinExistence type="predicted"/>
<keyword evidence="2" id="KW-0472">Membrane</keyword>
<sequence>MEHYSFLRQLADSWGLLVMFLIFVGIIFWAFRPGSRKTHEDTANIPFRHEDRPAALEEDGK</sequence>
<dbReference type="Proteomes" id="UP000596387">
    <property type="component" value="Chromosome"/>
</dbReference>
<keyword evidence="2" id="KW-1133">Transmembrane helix</keyword>
<evidence type="ECO:0000313" key="4">
    <source>
        <dbReference type="Proteomes" id="UP000596387"/>
    </source>
</evidence>
<dbReference type="RefSeq" id="WP_023851781.1">
    <property type="nucleotide sequence ID" value="NZ_CP047166.1"/>
</dbReference>
<evidence type="ECO:0000313" key="3">
    <source>
        <dbReference type="EMBL" id="QRF67357.1"/>
    </source>
</evidence>
<dbReference type="Pfam" id="PF05545">
    <property type="entry name" value="FixQ"/>
    <property type="match status" value="1"/>
</dbReference>
<accession>A0ABX7FBZ3</accession>
<name>A0ABX7FBZ3_9RHOB</name>
<gene>
    <name evidence="3" type="ORF">GQA70_14180</name>
</gene>
<organism evidence="3 4">
    <name type="scientific">Ponticoccus alexandrii</name>
    <dbReference type="NCBI Taxonomy" id="1943633"/>
    <lineage>
        <taxon>Bacteria</taxon>
        <taxon>Pseudomonadati</taxon>
        <taxon>Pseudomonadota</taxon>
        <taxon>Alphaproteobacteria</taxon>
        <taxon>Rhodobacterales</taxon>
        <taxon>Roseobacteraceae</taxon>
        <taxon>Ponticoccus</taxon>
    </lineage>
</organism>
<dbReference type="EMBL" id="CP047166">
    <property type="protein sequence ID" value="QRF67357.1"/>
    <property type="molecule type" value="Genomic_DNA"/>
</dbReference>
<dbReference type="InterPro" id="IPR008621">
    <property type="entry name" value="Cbb3-typ_cyt_oxidase_comp"/>
</dbReference>
<evidence type="ECO:0000256" key="2">
    <source>
        <dbReference type="SAM" id="Phobius"/>
    </source>
</evidence>
<reference evidence="3 4" key="1">
    <citation type="submission" date="2019-12" db="EMBL/GenBank/DDBJ databases">
        <title>Complete Genome Sequence of a Quorum-Sensing Bacterium,Rhodobacteraceae bacterium C31, Isolated from a marine microalgae symbiotic bacteria.</title>
        <authorList>
            <person name="Zhang Y."/>
        </authorList>
    </citation>
    <scope>NUCLEOTIDE SEQUENCE [LARGE SCALE GENOMIC DNA]</scope>
    <source>
        <strain evidence="3 4">C31</strain>
    </source>
</reference>
<keyword evidence="4" id="KW-1185">Reference proteome</keyword>
<protein>
    <submittedName>
        <fullName evidence="3">CcoQ/FixQ family Cbb3-type cytochrome c oxidase assembly chaperone</fullName>
    </submittedName>
</protein>
<evidence type="ECO:0000256" key="1">
    <source>
        <dbReference type="SAM" id="MobiDB-lite"/>
    </source>
</evidence>
<feature type="region of interest" description="Disordered" evidence="1">
    <location>
        <begin position="37"/>
        <end position="61"/>
    </location>
</feature>
<keyword evidence="2" id="KW-0812">Transmembrane</keyword>